<evidence type="ECO:0000313" key="2">
    <source>
        <dbReference type="Proteomes" id="UP000321393"/>
    </source>
</evidence>
<name>A0A5A7TUU3_CUCMM</name>
<reference evidence="1 2" key="1">
    <citation type="submission" date="2019-08" db="EMBL/GenBank/DDBJ databases">
        <title>Draft genome sequences of two oriental melons (Cucumis melo L. var makuwa).</title>
        <authorList>
            <person name="Kwon S.-Y."/>
        </authorList>
    </citation>
    <scope>NUCLEOTIDE SEQUENCE [LARGE SCALE GENOMIC DNA]</scope>
    <source>
        <strain evidence="2">cv. SW 3</strain>
        <tissue evidence="1">Leaf</tissue>
    </source>
</reference>
<organism evidence="1 2">
    <name type="scientific">Cucumis melo var. makuwa</name>
    <name type="common">Oriental melon</name>
    <dbReference type="NCBI Taxonomy" id="1194695"/>
    <lineage>
        <taxon>Eukaryota</taxon>
        <taxon>Viridiplantae</taxon>
        <taxon>Streptophyta</taxon>
        <taxon>Embryophyta</taxon>
        <taxon>Tracheophyta</taxon>
        <taxon>Spermatophyta</taxon>
        <taxon>Magnoliopsida</taxon>
        <taxon>eudicotyledons</taxon>
        <taxon>Gunneridae</taxon>
        <taxon>Pentapetalae</taxon>
        <taxon>rosids</taxon>
        <taxon>fabids</taxon>
        <taxon>Cucurbitales</taxon>
        <taxon>Cucurbitaceae</taxon>
        <taxon>Benincaseae</taxon>
        <taxon>Cucumis</taxon>
    </lineage>
</organism>
<accession>A0A5A7TUU3</accession>
<sequence>MTQKATNGYIFNIPEGVVAWKSKKQTILAQSMMEPVMIELATASEEARWLRSLLSDIPTWKRPKPAILIHCDDSTATIAKVQYRYYNGKRR</sequence>
<proteinExistence type="predicted"/>
<dbReference type="Proteomes" id="UP000321393">
    <property type="component" value="Unassembled WGS sequence"/>
</dbReference>
<dbReference type="OrthoDB" id="8007265at2759"/>
<evidence type="ECO:0000313" key="1">
    <source>
        <dbReference type="EMBL" id="KAA0045281.1"/>
    </source>
</evidence>
<gene>
    <name evidence="1" type="ORF">E6C27_scaffold316G00340</name>
</gene>
<protein>
    <submittedName>
        <fullName evidence="1">Pentatricopeptide repeat-containing protein</fullName>
    </submittedName>
</protein>
<dbReference type="AlphaFoldDB" id="A0A5A7TUU3"/>
<dbReference type="EMBL" id="SSTE01014625">
    <property type="protein sequence ID" value="KAA0045281.1"/>
    <property type="molecule type" value="Genomic_DNA"/>
</dbReference>
<comment type="caution">
    <text evidence="1">The sequence shown here is derived from an EMBL/GenBank/DDBJ whole genome shotgun (WGS) entry which is preliminary data.</text>
</comment>